<dbReference type="AlphaFoldDB" id="A0A4R2MYI0"/>
<sequence>MRIRWESATRYYEVFLQQDLFGDWVLSTSRGGLRNRLGALRHLALPSKDAAVGELVTLHKQRLKRGYQLVSMWEVPDKAASLIKTVGRS</sequence>
<gene>
    <name evidence="1" type="ORF">EV674_1454</name>
</gene>
<dbReference type="RefSeq" id="WP_193552729.1">
    <property type="nucleotide sequence ID" value="NZ_QXNC01000053.1"/>
</dbReference>
<evidence type="ECO:0000313" key="2">
    <source>
        <dbReference type="Proteomes" id="UP000295182"/>
    </source>
</evidence>
<name>A0A4R2MYI0_9BURK</name>
<evidence type="ECO:0008006" key="3">
    <source>
        <dbReference type="Google" id="ProtNLM"/>
    </source>
</evidence>
<reference evidence="1 2" key="1">
    <citation type="submission" date="2019-03" db="EMBL/GenBank/DDBJ databases">
        <title>Genomic Encyclopedia of Type Strains, Phase IV (KMG-IV): sequencing the most valuable type-strain genomes for metagenomic binning, comparative biology and taxonomic classification.</title>
        <authorList>
            <person name="Goeker M."/>
        </authorList>
    </citation>
    <scope>NUCLEOTIDE SEQUENCE [LARGE SCALE GENOMIC DNA]</scope>
    <source>
        <strain evidence="1 2">DSM 1837</strain>
    </source>
</reference>
<dbReference type="EMBL" id="SLXH01000045">
    <property type="protein sequence ID" value="TCP11331.1"/>
    <property type="molecule type" value="Genomic_DNA"/>
</dbReference>
<accession>A0A4R2MYI0</accession>
<keyword evidence="2" id="KW-1185">Reference proteome</keyword>
<proteinExistence type="predicted"/>
<comment type="caution">
    <text evidence="1">The sequence shown here is derived from an EMBL/GenBank/DDBJ whole genome shotgun (WGS) entry which is preliminary data.</text>
</comment>
<protein>
    <recommendedName>
        <fullName evidence="3">WGR domain-containing protein</fullName>
    </recommendedName>
</protein>
<organism evidence="1 2">
    <name type="scientific">Simplicispira metamorpha</name>
    <dbReference type="NCBI Taxonomy" id="80881"/>
    <lineage>
        <taxon>Bacteria</taxon>
        <taxon>Pseudomonadati</taxon>
        <taxon>Pseudomonadota</taxon>
        <taxon>Betaproteobacteria</taxon>
        <taxon>Burkholderiales</taxon>
        <taxon>Comamonadaceae</taxon>
        <taxon>Simplicispira</taxon>
    </lineage>
</organism>
<dbReference type="Proteomes" id="UP000295182">
    <property type="component" value="Unassembled WGS sequence"/>
</dbReference>
<evidence type="ECO:0000313" key="1">
    <source>
        <dbReference type="EMBL" id="TCP11331.1"/>
    </source>
</evidence>